<evidence type="ECO:0000313" key="1">
    <source>
        <dbReference type="EMBL" id="MCX2722860.1"/>
    </source>
</evidence>
<dbReference type="Proteomes" id="UP001300261">
    <property type="component" value="Unassembled WGS sequence"/>
</dbReference>
<dbReference type="InterPro" id="IPR046348">
    <property type="entry name" value="SIS_dom_sf"/>
</dbReference>
<gene>
    <name evidence="1" type="ORF">ON753_10800</name>
</gene>
<comment type="caution">
    <text evidence="1">The sequence shown here is derived from an EMBL/GenBank/DDBJ whole genome shotgun (WGS) entry which is preliminary data.</text>
</comment>
<reference evidence="1 2" key="1">
    <citation type="journal article" date="2016" name="Int. J. Syst. Evol. Microbiol.">
        <title>Labrenzia salina sp. nov., isolated from the rhizosphere of the halophyte Arthrocnemum macrostachyum.</title>
        <authorList>
            <person name="Camacho M."/>
            <person name="Redondo-Gomez S."/>
            <person name="Rodriguez-Llorente I."/>
            <person name="Rohde M."/>
            <person name="Sproer C."/>
            <person name="Schumann P."/>
            <person name="Klenk H.P."/>
            <person name="Montero-Calasanz M.D.C."/>
        </authorList>
    </citation>
    <scope>NUCLEOTIDE SEQUENCE [LARGE SCALE GENOMIC DNA]</scope>
    <source>
        <strain evidence="1 2">DSM 29163</strain>
    </source>
</reference>
<keyword evidence="2" id="KW-1185">Reference proteome</keyword>
<name>A0ABT3R122_9HYPH</name>
<dbReference type="SUPFAM" id="SSF53697">
    <property type="entry name" value="SIS domain"/>
    <property type="match status" value="1"/>
</dbReference>
<protein>
    <recommendedName>
        <fullName evidence="3">N-acetylmuramic acid 6-phosphate etherase</fullName>
    </recommendedName>
</protein>
<evidence type="ECO:0008006" key="3">
    <source>
        <dbReference type="Google" id="ProtNLM"/>
    </source>
</evidence>
<dbReference type="Gene3D" id="3.40.50.10490">
    <property type="entry name" value="Glucose-6-phosphate isomerase like protein, domain 1"/>
    <property type="match status" value="1"/>
</dbReference>
<dbReference type="EMBL" id="JAPEVI010000003">
    <property type="protein sequence ID" value="MCX2722860.1"/>
    <property type="molecule type" value="Genomic_DNA"/>
</dbReference>
<sequence length="132" mass="13741">MKLPATEDRDPQSVGLSKKSDEDVLSLLLDRQITALNAAARAIPQISQAAAALLRAARDGGKIGYAGAGSAGLTALADCLELPGTFGFPPSACAFFMPAAPKTSCIWRESMRMTRMAAPGISTNPASEKAIY</sequence>
<dbReference type="RefSeq" id="WP_265962521.1">
    <property type="nucleotide sequence ID" value="NZ_JAPEVI010000003.1"/>
</dbReference>
<organism evidence="1 2">
    <name type="scientific">Roseibium salinum</name>
    <dbReference type="NCBI Taxonomy" id="1604349"/>
    <lineage>
        <taxon>Bacteria</taxon>
        <taxon>Pseudomonadati</taxon>
        <taxon>Pseudomonadota</taxon>
        <taxon>Alphaproteobacteria</taxon>
        <taxon>Hyphomicrobiales</taxon>
        <taxon>Stappiaceae</taxon>
        <taxon>Roseibium</taxon>
    </lineage>
</organism>
<proteinExistence type="predicted"/>
<evidence type="ECO:0000313" key="2">
    <source>
        <dbReference type="Proteomes" id="UP001300261"/>
    </source>
</evidence>
<accession>A0ABT3R122</accession>